<dbReference type="InterPro" id="IPR003877">
    <property type="entry name" value="SPRY_dom"/>
</dbReference>
<dbReference type="Pfam" id="PF00622">
    <property type="entry name" value="SPRY"/>
    <property type="match status" value="1"/>
</dbReference>
<sequence length="154" mass="16562">MEGTAPDHQHLCCLGISRADDPVGDLGESAHSFGYGGTGKFSHVGKFSDYGGKFVVGDTVVCAVDLESKPLASIGFLKNGKWLGTAMWFDAGLKGLRVVNTPMKKLPWFSVEEGLVPDEGFMPWSALSYGNAIMRPTMSNLRDCKVMMLMGLPA</sequence>
<dbReference type="GO" id="GO:0003723">
    <property type="term" value="F:RNA binding"/>
    <property type="evidence" value="ECO:0007669"/>
    <property type="project" value="TreeGrafter"/>
</dbReference>
<dbReference type="Gene3D" id="2.60.120.920">
    <property type="match status" value="1"/>
</dbReference>
<comment type="caution">
    <text evidence="2">The sequence shown here is derived from an EMBL/GenBank/DDBJ whole genome shotgun (WGS) entry which is preliminary data.</text>
</comment>
<dbReference type="GO" id="GO:0000380">
    <property type="term" value="P:alternative mRNA splicing, via spliceosome"/>
    <property type="evidence" value="ECO:0007669"/>
    <property type="project" value="TreeGrafter"/>
</dbReference>
<dbReference type="OrthoDB" id="445357at2759"/>
<accession>A0A1Q3BEV4</accession>
<dbReference type="GO" id="GO:0005634">
    <property type="term" value="C:nucleus"/>
    <property type="evidence" value="ECO:0007669"/>
    <property type="project" value="TreeGrafter"/>
</dbReference>
<reference evidence="3" key="1">
    <citation type="submission" date="2016-04" db="EMBL/GenBank/DDBJ databases">
        <title>Cephalotus genome sequencing.</title>
        <authorList>
            <person name="Fukushima K."/>
            <person name="Hasebe M."/>
            <person name="Fang X."/>
        </authorList>
    </citation>
    <scope>NUCLEOTIDE SEQUENCE [LARGE SCALE GENOMIC DNA]</scope>
    <source>
        <strain evidence="3">cv. St1</strain>
    </source>
</reference>
<proteinExistence type="predicted"/>
<evidence type="ECO:0000259" key="1">
    <source>
        <dbReference type="Pfam" id="PF00622"/>
    </source>
</evidence>
<dbReference type="InParanoid" id="A0A1Q3BEV4"/>
<keyword evidence="3" id="KW-1185">Reference proteome</keyword>
<feature type="non-terminal residue" evidence="2">
    <location>
        <position position="154"/>
    </location>
</feature>
<dbReference type="STRING" id="3775.A0A1Q3BEV4"/>
<gene>
    <name evidence="2" type="ORF">CFOL_v3_09833</name>
</gene>
<feature type="domain" description="SPRY" evidence="1">
    <location>
        <begin position="8"/>
        <end position="86"/>
    </location>
</feature>
<evidence type="ECO:0000313" key="2">
    <source>
        <dbReference type="EMBL" id="GAV66323.1"/>
    </source>
</evidence>
<dbReference type="Proteomes" id="UP000187406">
    <property type="component" value="Unassembled WGS sequence"/>
</dbReference>
<dbReference type="InterPro" id="IPR043136">
    <property type="entry name" value="B30.2/SPRY_sf"/>
</dbReference>
<name>A0A1Q3BEV4_CEPFO</name>
<evidence type="ECO:0000313" key="3">
    <source>
        <dbReference type="Proteomes" id="UP000187406"/>
    </source>
</evidence>
<dbReference type="InterPro" id="IPR013320">
    <property type="entry name" value="ConA-like_dom_sf"/>
</dbReference>
<dbReference type="SUPFAM" id="SSF49899">
    <property type="entry name" value="Concanavalin A-like lectins/glucanases"/>
    <property type="match status" value="1"/>
</dbReference>
<dbReference type="EMBL" id="BDDD01000471">
    <property type="protein sequence ID" value="GAV66323.1"/>
    <property type="molecule type" value="Genomic_DNA"/>
</dbReference>
<organism evidence="2 3">
    <name type="scientific">Cephalotus follicularis</name>
    <name type="common">Albany pitcher plant</name>
    <dbReference type="NCBI Taxonomy" id="3775"/>
    <lineage>
        <taxon>Eukaryota</taxon>
        <taxon>Viridiplantae</taxon>
        <taxon>Streptophyta</taxon>
        <taxon>Embryophyta</taxon>
        <taxon>Tracheophyta</taxon>
        <taxon>Spermatophyta</taxon>
        <taxon>Magnoliopsida</taxon>
        <taxon>eudicotyledons</taxon>
        <taxon>Gunneridae</taxon>
        <taxon>Pentapetalae</taxon>
        <taxon>rosids</taxon>
        <taxon>fabids</taxon>
        <taxon>Oxalidales</taxon>
        <taxon>Cephalotaceae</taxon>
        <taxon>Cephalotus</taxon>
    </lineage>
</organism>
<protein>
    <submittedName>
        <fullName evidence="2">SPRY domain-containing protein</fullName>
    </submittedName>
</protein>
<dbReference type="PANTHER" id="PTHR12381:SF56">
    <property type="entry name" value="B30.2_SPRY DOMAIN-CONTAINING PROTEIN-RELATED"/>
    <property type="match status" value="1"/>
</dbReference>
<dbReference type="PANTHER" id="PTHR12381">
    <property type="entry name" value="HETEROGENEOUS NUCLEAR RIBONUCLEOPROTEIN U FAMILY MEMBER"/>
    <property type="match status" value="1"/>
</dbReference>
<dbReference type="AlphaFoldDB" id="A0A1Q3BEV4"/>